<dbReference type="RefSeq" id="WP_036992536.1">
    <property type="nucleotide sequence ID" value="NZ_FOGN01000004.1"/>
</dbReference>
<dbReference type="OrthoDB" id="9792760at2"/>
<name>A0A031MBB2_9GAMM</name>
<keyword evidence="5 7" id="KW-1133">Transmembrane helix</keyword>
<evidence type="ECO:0000256" key="2">
    <source>
        <dbReference type="ARBA" id="ARBA00006679"/>
    </source>
</evidence>
<dbReference type="Proteomes" id="UP000186904">
    <property type="component" value="Unassembled WGS sequence"/>
</dbReference>
<evidence type="ECO:0000256" key="3">
    <source>
        <dbReference type="ARBA" id="ARBA00022475"/>
    </source>
</evidence>
<dbReference type="PANTHER" id="PTHR33452:SF1">
    <property type="entry name" value="INNER MEMBRANE PROTEIN YPHA-RELATED"/>
    <property type="match status" value="1"/>
</dbReference>
<feature type="transmembrane region" description="Helical" evidence="7">
    <location>
        <begin position="50"/>
        <end position="71"/>
    </location>
</feature>
<dbReference type="STRING" id="653930.SAMN05216589_2462"/>
<comment type="similarity">
    <text evidence="2">Belongs to the DoxX family.</text>
</comment>
<dbReference type="AlphaFoldDB" id="A0A031MBB2"/>
<gene>
    <name evidence="10" type="ORF">FA869_13425</name>
    <name evidence="9" type="ORF">SAMN04487855_2461</name>
    <name evidence="8" type="ORF">SAMN05216589_2462</name>
</gene>
<evidence type="ECO:0000313" key="9">
    <source>
        <dbReference type="EMBL" id="SFM12677.1"/>
    </source>
</evidence>
<dbReference type="Proteomes" id="UP000186599">
    <property type="component" value="Unassembled WGS sequence"/>
</dbReference>
<evidence type="ECO:0000256" key="1">
    <source>
        <dbReference type="ARBA" id="ARBA00004651"/>
    </source>
</evidence>
<keyword evidence="6 7" id="KW-0472">Membrane</keyword>
<protein>
    <submittedName>
        <fullName evidence="10">DoxX family protein</fullName>
    </submittedName>
    <submittedName>
        <fullName evidence="8">Putative oxidoreductase</fullName>
    </submittedName>
</protein>
<organism evidence="10 13">
    <name type="scientific">Halopseudomonas bauzanensis</name>
    <dbReference type="NCBI Taxonomy" id="653930"/>
    <lineage>
        <taxon>Bacteria</taxon>
        <taxon>Pseudomonadati</taxon>
        <taxon>Pseudomonadota</taxon>
        <taxon>Gammaproteobacteria</taxon>
        <taxon>Pseudomonadales</taxon>
        <taxon>Pseudomonadaceae</taxon>
        <taxon>Halopseudomonas</taxon>
    </lineage>
</organism>
<evidence type="ECO:0000313" key="13">
    <source>
        <dbReference type="Proteomes" id="UP000305198"/>
    </source>
</evidence>
<sequence length="137" mass="15059">MRYTLFEHQKNEIILIARILLMILFIMSGWSKLTGFSGTAGYLESLGVPAPMLAAAIAVIIEFFVAILILVGFYTRPLAFLFFLFVLGTAVIGHDFWTMVDADRAANMTQFFKNMSIAGGLLLLGLTGPGKYSVDGR</sequence>
<accession>A0A031MBB2</accession>
<dbReference type="Pfam" id="PF07681">
    <property type="entry name" value="DoxX"/>
    <property type="match status" value="1"/>
</dbReference>
<feature type="transmembrane region" description="Helical" evidence="7">
    <location>
        <begin position="12"/>
        <end position="30"/>
    </location>
</feature>
<evidence type="ECO:0000256" key="6">
    <source>
        <dbReference type="ARBA" id="ARBA00023136"/>
    </source>
</evidence>
<dbReference type="PANTHER" id="PTHR33452">
    <property type="entry name" value="OXIDOREDUCTASE CATD-RELATED"/>
    <property type="match status" value="1"/>
</dbReference>
<dbReference type="Proteomes" id="UP000305198">
    <property type="component" value="Unassembled WGS sequence"/>
</dbReference>
<reference evidence="11 12" key="1">
    <citation type="submission" date="2016-10" db="EMBL/GenBank/DDBJ databases">
        <authorList>
            <person name="de Groot N.N."/>
        </authorList>
    </citation>
    <scope>NUCLEOTIDE SEQUENCE [LARGE SCALE GENOMIC DNA]</scope>
    <source>
        <strain evidence="9 11">CGMCC 1.9095</strain>
        <strain evidence="8 12">DSM 22558</strain>
    </source>
</reference>
<keyword evidence="3" id="KW-1003">Cell membrane</keyword>
<reference evidence="10 13" key="2">
    <citation type="submission" date="2019-04" db="EMBL/GenBank/DDBJ databases">
        <title>Crypto-aerobic microbial life in anoxic (sulfidic) marine sediments.</title>
        <authorList>
            <person name="Bhattacharya S."/>
            <person name="Roy C."/>
            <person name="Mondal N."/>
            <person name="Sarkar J."/>
            <person name="Mandal S."/>
            <person name="Rameez M.J."/>
            <person name="Ghosh W."/>
        </authorList>
    </citation>
    <scope>NUCLEOTIDE SEQUENCE [LARGE SCALE GENOMIC DNA]</scope>
    <source>
        <strain evidence="10 13">SBBB</strain>
    </source>
</reference>
<evidence type="ECO:0000256" key="5">
    <source>
        <dbReference type="ARBA" id="ARBA00022989"/>
    </source>
</evidence>
<dbReference type="GO" id="GO:0005886">
    <property type="term" value="C:plasma membrane"/>
    <property type="evidence" value="ECO:0007669"/>
    <property type="project" value="UniProtKB-SubCell"/>
</dbReference>
<dbReference type="EMBL" id="FOUA01000004">
    <property type="protein sequence ID" value="SFM12677.1"/>
    <property type="molecule type" value="Genomic_DNA"/>
</dbReference>
<dbReference type="EMBL" id="FOGN01000004">
    <property type="protein sequence ID" value="SES14102.1"/>
    <property type="molecule type" value="Genomic_DNA"/>
</dbReference>
<evidence type="ECO:0000313" key="8">
    <source>
        <dbReference type="EMBL" id="SES14102.1"/>
    </source>
</evidence>
<evidence type="ECO:0000313" key="10">
    <source>
        <dbReference type="EMBL" id="TKA90131.1"/>
    </source>
</evidence>
<evidence type="ECO:0000256" key="4">
    <source>
        <dbReference type="ARBA" id="ARBA00022692"/>
    </source>
</evidence>
<feature type="transmembrane region" description="Helical" evidence="7">
    <location>
        <begin position="117"/>
        <end position="134"/>
    </location>
</feature>
<evidence type="ECO:0000313" key="12">
    <source>
        <dbReference type="Proteomes" id="UP000186904"/>
    </source>
</evidence>
<feature type="transmembrane region" description="Helical" evidence="7">
    <location>
        <begin position="78"/>
        <end position="97"/>
    </location>
</feature>
<proteinExistence type="inferred from homology"/>
<keyword evidence="11" id="KW-1185">Reference proteome</keyword>
<comment type="subcellular location">
    <subcellularLocation>
        <location evidence="1">Cell membrane</location>
        <topology evidence="1">Multi-pass membrane protein</topology>
    </subcellularLocation>
</comment>
<dbReference type="EMBL" id="SWAV01000005">
    <property type="protein sequence ID" value="TKA90131.1"/>
    <property type="molecule type" value="Genomic_DNA"/>
</dbReference>
<evidence type="ECO:0000313" key="11">
    <source>
        <dbReference type="Proteomes" id="UP000186599"/>
    </source>
</evidence>
<evidence type="ECO:0000256" key="7">
    <source>
        <dbReference type="SAM" id="Phobius"/>
    </source>
</evidence>
<keyword evidence="4 7" id="KW-0812">Transmembrane</keyword>
<dbReference type="InterPro" id="IPR032808">
    <property type="entry name" value="DoxX"/>
</dbReference>
<dbReference type="InterPro" id="IPR051907">
    <property type="entry name" value="DoxX-like_oxidoreductase"/>
</dbReference>